<feature type="non-terminal residue" evidence="1">
    <location>
        <position position="148"/>
    </location>
</feature>
<sequence length="148" mass="17310">IPREMMQMWNIISNRYKLLIEDQGKDFGYEVISNIDEIKGIKSFQSACYVIQQHNNISNEEAEDRLVKWLIPIAENNRELILKLISAHECMTKKDIDDFIFKINELCDNGAISVMIKNPEDYNGTQRILYDDLNSHIGRNIKNFNISK</sequence>
<gene>
    <name evidence="1" type="ORF">ASV53_24595</name>
</gene>
<proteinExistence type="predicted"/>
<name>A0ABX4FQN6_9GAMM</name>
<dbReference type="Proteomes" id="UP000215999">
    <property type="component" value="Unassembled WGS sequence"/>
</dbReference>
<reference evidence="1 2" key="1">
    <citation type="journal article" date="2016" name="Antonie Van Leeuwenhoek">
        <title>Photobacterium sanguinicancri sp. nov. isolated from marine animals.</title>
        <authorList>
            <person name="Gomez-Gil B."/>
            <person name="Roque A."/>
            <person name="Rotllant G."/>
            <person name="Romalde J.L."/>
            <person name="Doce A."/>
            <person name="Eggermont M."/>
            <person name="Defoirdt T."/>
        </authorList>
    </citation>
    <scope>NUCLEOTIDE SEQUENCE [LARGE SCALE GENOMIC DNA]</scope>
    <source>
        <strain evidence="1 2">CAIM 1827</strain>
    </source>
</reference>
<organism evidence="1 2">
    <name type="scientific">Photobacterium sanguinicancri</name>
    <dbReference type="NCBI Taxonomy" id="875932"/>
    <lineage>
        <taxon>Bacteria</taxon>
        <taxon>Pseudomonadati</taxon>
        <taxon>Pseudomonadota</taxon>
        <taxon>Gammaproteobacteria</taxon>
        <taxon>Vibrionales</taxon>
        <taxon>Vibrionaceae</taxon>
        <taxon>Photobacterium</taxon>
    </lineage>
</organism>
<feature type="non-terminal residue" evidence="1">
    <location>
        <position position="1"/>
    </location>
</feature>
<evidence type="ECO:0000313" key="1">
    <source>
        <dbReference type="EMBL" id="OZS41289.1"/>
    </source>
</evidence>
<accession>A0ABX4FQN6</accession>
<evidence type="ECO:0000313" key="2">
    <source>
        <dbReference type="Proteomes" id="UP000215999"/>
    </source>
</evidence>
<comment type="caution">
    <text evidence="1">The sequence shown here is derived from an EMBL/GenBank/DDBJ whole genome shotgun (WGS) entry which is preliminary data.</text>
</comment>
<keyword evidence="2" id="KW-1185">Reference proteome</keyword>
<protein>
    <submittedName>
        <fullName evidence="1">Uncharacterized protein</fullName>
    </submittedName>
</protein>
<dbReference type="EMBL" id="NOIF01000460">
    <property type="protein sequence ID" value="OZS41289.1"/>
    <property type="molecule type" value="Genomic_DNA"/>
</dbReference>